<feature type="transmembrane region" description="Helical" evidence="7">
    <location>
        <begin position="89"/>
        <end position="109"/>
    </location>
</feature>
<feature type="transmembrane region" description="Helical" evidence="7">
    <location>
        <begin position="484"/>
        <end position="502"/>
    </location>
</feature>
<keyword evidence="10" id="KW-1185">Reference proteome</keyword>
<evidence type="ECO:0000256" key="5">
    <source>
        <dbReference type="ARBA" id="ARBA00022989"/>
    </source>
</evidence>
<feature type="transmembrane region" description="Helical" evidence="7">
    <location>
        <begin position="118"/>
        <end position="136"/>
    </location>
</feature>
<evidence type="ECO:0000256" key="2">
    <source>
        <dbReference type="ARBA" id="ARBA00010992"/>
    </source>
</evidence>
<evidence type="ECO:0000256" key="3">
    <source>
        <dbReference type="ARBA" id="ARBA00022448"/>
    </source>
</evidence>
<dbReference type="GO" id="GO:0005366">
    <property type="term" value="F:myo-inositol:proton symporter activity"/>
    <property type="evidence" value="ECO:0007669"/>
    <property type="project" value="TreeGrafter"/>
</dbReference>
<comment type="similarity">
    <text evidence="2">Belongs to the major facilitator superfamily. Sugar transporter (TC 2.A.1.1) family.</text>
</comment>
<feature type="transmembrane region" description="Helical" evidence="7">
    <location>
        <begin position="390"/>
        <end position="412"/>
    </location>
</feature>
<dbReference type="EMBL" id="LN736360">
    <property type="protein sequence ID" value="CEP60299.1"/>
    <property type="molecule type" value="Genomic_DNA"/>
</dbReference>
<dbReference type="GO" id="GO:0016020">
    <property type="term" value="C:membrane"/>
    <property type="evidence" value="ECO:0007669"/>
    <property type="project" value="UniProtKB-SubCell"/>
</dbReference>
<keyword evidence="3" id="KW-0813">Transport</keyword>
<dbReference type="PROSITE" id="PS00216">
    <property type="entry name" value="SUGAR_TRANSPORT_1"/>
    <property type="match status" value="1"/>
</dbReference>
<evidence type="ECO:0000256" key="4">
    <source>
        <dbReference type="ARBA" id="ARBA00022692"/>
    </source>
</evidence>
<dbReference type="PRINTS" id="PR00171">
    <property type="entry name" value="SUGRTRNSPORT"/>
</dbReference>
<name>A0A0C7MSN1_9SACH</name>
<reference evidence="9 10" key="1">
    <citation type="submission" date="2014-12" db="EMBL/GenBank/DDBJ databases">
        <authorList>
            <person name="Neuveglise Cecile"/>
        </authorList>
    </citation>
    <scope>NUCLEOTIDE SEQUENCE [LARGE SCALE GENOMIC DNA]</scope>
    <source>
        <strain evidence="9 10">CBS 12615</strain>
    </source>
</reference>
<evidence type="ECO:0000259" key="8">
    <source>
        <dbReference type="PROSITE" id="PS50850"/>
    </source>
</evidence>
<dbReference type="PROSITE" id="PS00217">
    <property type="entry name" value="SUGAR_TRANSPORT_2"/>
    <property type="match status" value="1"/>
</dbReference>
<dbReference type="InterPro" id="IPR005829">
    <property type="entry name" value="Sugar_transporter_CS"/>
</dbReference>
<feature type="transmembrane region" description="Helical" evidence="7">
    <location>
        <begin position="175"/>
        <end position="197"/>
    </location>
</feature>
<dbReference type="HOGENOM" id="CLU_001265_30_5_1"/>
<dbReference type="PANTHER" id="PTHR48020">
    <property type="entry name" value="PROTON MYO-INOSITOL COTRANSPORTER"/>
    <property type="match status" value="1"/>
</dbReference>
<keyword evidence="4 7" id="KW-0812">Transmembrane</keyword>
<feature type="transmembrane region" description="Helical" evidence="7">
    <location>
        <begin position="47"/>
        <end position="69"/>
    </location>
</feature>
<dbReference type="Pfam" id="PF00083">
    <property type="entry name" value="Sugar_tr"/>
    <property type="match status" value="2"/>
</dbReference>
<sequence>MAAESSNDRSRNDPFTDIYTAYSQVTDTTANDIDLRQYPLSWKTAKIYISASIGGLLFGYDGGTIAGVLMSLRPQDLGLKELKDYQKGFITGTAGLGAFIGSICAFPLADRLGRKRTIGLCSMLFAIAAIDMASAQSLPALVAGRLLLGIAVGIAAQCIPIYLSEVSPSSARGTILALNTLAITSGQLFSCVLSWFIHNHTGGWRILFALGGLPAVVLLLLVNSLPESPRWLLFTGNPRAAQESLHVIYPKASKIEIVNKLVSFVNNMSSISTNEEESAPLLRSSYSARNDSFDIEALISETTSNMAGATAQRGGRTKMDPRTRRALIVGCVLMFFQQSTGFNAFVYYSPFIFSKIGVEDPLLPAVAVASINFLFTIVAMYVVDRSGRRSVLLHTIWIMTLGLIVSTVGFQYKVPATFLAALLVYVAAYAVGMGAIPWMSVEFLPLNQRSFGASCITCTNWLTNSALSISFLPLVRGFGNECTMTLFTVMTALNWCFVYFWYPEVKGLSLEEIGQVFENGIDVHYVYRKYH</sequence>
<dbReference type="Gene3D" id="1.20.1250.20">
    <property type="entry name" value="MFS general substrate transporter like domains"/>
    <property type="match status" value="1"/>
</dbReference>
<feature type="transmembrane region" description="Helical" evidence="7">
    <location>
        <begin position="203"/>
        <end position="222"/>
    </location>
</feature>
<dbReference type="InterPro" id="IPR005828">
    <property type="entry name" value="MFS_sugar_transport-like"/>
</dbReference>
<feature type="transmembrane region" description="Helical" evidence="7">
    <location>
        <begin position="418"/>
        <end position="439"/>
    </location>
</feature>
<dbReference type="InterPro" id="IPR036259">
    <property type="entry name" value="MFS_trans_sf"/>
</dbReference>
<evidence type="ECO:0000256" key="6">
    <source>
        <dbReference type="ARBA" id="ARBA00023136"/>
    </source>
</evidence>
<evidence type="ECO:0000313" key="9">
    <source>
        <dbReference type="EMBL" id="CEP60299.1"/>
    </source>
</evidence>
<feature type="transmembrane region" description="Helical" evidence="7">
    <location>
        <begin position="362"/>
        <end position="383"/>
    </location>
</feature>
<dbReference type="PANTHER" id="PTHR48020:SF12">
    <property type="entry name" value="PROTON MYO-INOSITOL COTRANSPORTER"/>
    <property type="match status" value="1"/>
</dbReference>
<dbReference type="GO" id="GO:1904679">
    <property type="term" value="P:myo-inositol import across plasma membrane"/>
    <property type="evidence" value="ECO:0007669"/>
    <property type="project" value="TreeGrafter"/>
</dbReference>
<keyword evidence="5 7" id="KW-1133">Transmembrane helix</keyword>
<feature type="transmembrane region" description="Helical" evidence="7">
    <location>
        <begin position="326"/>
        <end position="350"/>
    </location>
</feature>
<dbReference type="PROSITE" id="PS50850">
    <property type="entry name" value="MFS"/>
    <property type="match status" value="1"/>
</dbReference>
<evidence type="ECO:0000256" key="7">
    <source>
        <dbReference type="SAM" id="Phobius"/>
    </source>
</evidence>
<dbReference type="InterPro" id="IPR003663">
    <property type="entry name" value="Sugar/inositol_transpt"/>
</dbReference>
<dbReference type="GeneID" id="34683677"/>
<dbReference type="SUPFAM" id="SSF103473">
    <property type="entry name" value="MFS general substrate transporter"/>
    <property type="match status" value="1"/>
</dbReference>
<dbReference type="OrthoDB" id="5290825at2759"/>
<keyword evidence="6 7" id="KW-0472">Membrane</keyword>
<feature type="domain" description="Major facilitator superfamily (MFS) profile" evidence="8">
    <location>
        <begin position="47"/>
        <end position="506"/>
    </location>
</feature>
<proteinExistence type="inferred from homology"/>
<dbReference type="RefSeq" id="XP_022626544.1">
    <property type="nucleotide sequence ID" value="XM_022774448.1"/>
</dbReference>
<protein>
    <submittedName>
        <fullName evidence="9">LALA0S01e07536g1_1</fullName>
    </submittedName>
</protein>
<feature type="transmembrane region" description="Helical" evidence="7">
    <location>
        <begin position="451"/>
        <end position="472"/>
    </location>
</feature>
<evidence type="ECO:0000313" key="10">
    <source>
        <dbReference type="Proteomes" id="UP000054304"/>
    </source>
</evidence>
<dbReference type="InterPro" id="IPR050814">
    <property type="entry name" value="Myo-inositol_Transporter"/>
</dbReference>
<accession>A0A0C7MSN1</accession>
<dbReference type="Proteomes" id="UP000054304">
    <property type="component" value="Unassembled WGS sequence"/>
</dbReference>
<dbReference type="InterPro" id="IPR020846">
    <property type="entry name" value="MFS_dom"/>
</dbReference>
<evidence type="ECO:0000256" key="1">
    <source>
        <dbReference type="ARBA" id="ARBA00004141"/>
    </source>
</evidence>
<dbReference type="AlphaFoldDB" id="A0A0C7MSN1"/>
<feature type="transmembrane region" description="Helical" evidence="7">
    <location>
        <begin position="142"/>
        <end position="163"/>
    </location>
</feature>
<gene>
    <name evidence="9" type="ORF">LALA0_S01e07536g</name>
</gene>
<organism evidence="9 10">
    <name type="scientific">Lachancea lanzarotensis</name>
    <dbReference type="NCBI Taxonomy" id="1245769"/>
    <lineage>
        <taxon>Eukaryota</taxon>
        <taxon>Fungi</taxon>
        <taxon>Dikarya</taxon>
        <taxon>Ascomycota</taxon>
        <taxon>Saccharomycotina</taxon>
        <taxon>Saccharomycetes</taxon>
        <taxon>Saccharomycetales</taxon>
        <taxon>Saccharomycetaceae</taxon>
        <taxon>Lachancea</taxon>
    </lineage>
</organism>
<comment type="subcellular location">
    <subcellularLocation>
        <location evidence="1">Membrane</location>
        <topology evidence="1">Multi-pass membrane protein</topology>
    </subcellularLocation>
</comment>